<keyword evidence="1" id="KW-1133">Transmembrane helix</keyword>
<proteinExistence type="predicted"/>
<dbReference type="Proteomes" id="UP000092093">
    <property type="component" value="Unassembled WGS sequence"/>
</dbReference>
<evidence type="ECO:0000313" key="3">
    <source>
        <dbReference type="EMBL" id="OBQ41537.1"/>
    </source>
</evidence>
<feature type="domain" description="Glycosyltransferase 2-like" evidence="2">
    <location>
        <begin position="6"/>
        <end position="188"/>
    </location>
</feature>
<protein>
    <recommendedName>
        <fullName evidence="2">Glycosyltransferase 2-like domain-containing protein</fullName>
    </recommendedName>
</protein>
<keyword evidence="1" id="KW-0472">Membrane</keyword>
<organism evidence="3 4">
    <name type="scientific">Aphanizomenon flos-aquae WA102</name>
    <dbReference type="NCBI Taxonomy" id="1710896"/>
    <lineage>
        <taxon>Bacteria</taxon>
        <taxon>Bacillati</taxon>
        <taxon>Cyanobacteriota</taxon>
        <taxon>Cyanophyceae</taxon>
        <taxon>Nostocales</taxon>
        <taxon>Aphanizomenonaceae</taxon>
        <taxon>Aphanizomenon</taxon>
    </lineage>
</organism>
<name>A0A1B7WWP6_APHFL</name>
<dbReference type="PATRIC" id="fig|1710896.3.peg.5419"/>
<dbReference type="InterPro" id="IPR029044">
    <property type="entry name" value="Nucleotide-diphossugar_trans"/>
</dbReference>
<dbReference type="PANTHER" id="PTHR43179:SF7">
    <property type="entry name" value="RHAMNOSYLTRANSFERASE WBBL"/>
    <property type="match status" value="1"/>
</dbReference>
<dbReference type="Pfam" id="PF00535">
    <property type="entry name" value="Glycos_transf_2"/>
    <property type="match status" value="1"/>
</dbReference>
<comment type="caution">
    <text evidence="3">The sequence shown here is derived from an EMBL/GenBank/DDBJ whole genome shotgun (WGS) entry which is preliminary data.</text>
</comment>
<dbReference type="Gene3D" id="3.90.550.10">
    <property type="entry name" value="Spore Coat Polysaccharide Biosynthesis Protein SpsA, Chain A"/>
    <property type="match status" value="1"/>
</dbReference>
<dbReference type="EMBL" id="LJOW01000144">
    <property type="protein sequence ID" value="OBQ41537.1"/>
    <property type="molecule type" value="Genomic_DNA"/>
</dbReference>
<dbReference type="PANTHER" id="PTHR43179">
    <property type="entry name" value="RHAMNOSYLTRANSFERASE WBBL"/>
    <property type="match status" value="1"/>
</dbReference>
<dbReference type="InterPro" id="IPR001173">
    <property type="entry name" value="Glyco_trans_2-like"/>
</dbReference>
<evidence type="ECO:0000259" key="2">
    <source>
        <dbReference type="Pfam" id="PF00535"/>
    </source>
</evidence>
<reference evidence="3 4" key="1">
    <citation type="submission" date="2015-09" db="EMBL/GenBank/DDBJ databases">
        <title>Aphanizomenon flos-aquae WA102.</title>
        <authorList>
            <person name="Driscoll C."/>
        </authorList>
    </citation>
    <scope>NUCLEOTIDE SEQUENCE [LARGE SCALE GENOMIC DNA]</scope>
    <source>
        <strain evidence="3">WA102</strain>
    </source>
</reference>
<dbReference type="AlphaFoldDB" id="A0A1B7WWP6"/>
<sequence length="309" mass="35427">MKSIDIVIVNWNSQDYLRDCILSMSQIPKNINFSVIIVDNNSTDTSLENIENTNINLSLTILKNNRNLGFAKACNQGATVNKSEYLLFLNPDTRLCHNSIQEAIEFLANPDNSDIGICGVQLLNNGGSISHSCSRFPSPKCTLATIFGLQYLFPKTFPKQLMLEWDHCNSRTVDQVMGAFFLIRRSLFEELEGFDERFFVYFEEVDLSWRAKLKGWNSYYLSDAQVYHKGGGTTENIRGISLFYYLRSRILYGYKHFGFFTATILLTCTLIIEPCSRIIQSLKIKSKKEFLGVVQAYGYLYLWCLGFKK</sequence>
<feature type="transmembrane region" description="Helical" evidence="1">
    <location>
        <begin position="257"/>
        <end position="279"/>
    </location>
</feature>
<keyword evidence="1" id="KW-0812">Transmembrane</keyword>
<gene>
    <name evidence="3" type="ORF">AN484_20735</name>
</gene>
<accession>A0A1B7WWP6</accession>
<evidence type="ECO:0000256" key="1">
    <source>
        <dbReference type="SAM" id="Phobius"/>
    </source>
</evidence>
<dbReference type="SUPFAM" id="SSF53448">
    <property type="entry name" value="Nucleotide-diphospho-sugar transferases"/>
    <property type="match status" value="1"/>
</dbReference>
<evidence type="ECO:0000313" key="4">
    <source>
        <dbReference type="Proteomes" id="UP000092093"/>
    </source>
</evidence>
<dbReference type="CDD" id="cd04186">
    <property type="entry name" value="GT_2_like_c"/>
    <property type="match status" value="1"/>
</dbReference>